<feature type="signal peptide" evidence="1">
    <location>
        <begin position="1"/>
        <end position="20"/>
    </location>
</feature>
<proteinExistence type="predicted"/>
<name>A0A1H0AV31_9BACI</name>
<reference evidence="2 3" key="1">
    <citation type="submission" date="2016-10" db="EMBL/GenBank/DDBJ databases">
        <authorList>
            <person name="de Groot N.N."/>
        </authorList>
    </citation>
    <scope>NUCLEOTIDE SEQUENCE [LARGE SCALE GENOMIC DNA]</scope>
    <source>
        <strain evidence="2 3">CGMCC 1.3442</strain>
    </source>
</reference>
<gene>
    <name evidence="2" type="ORF">SAMN05216498_2075</name>
</gene>
<dbReference type="AlphaFoldDB" id="A0A1H0AV31"/>
<dbReference type="OrthoDB" id="2166455at2"/>
<dbReference type="STRING" id="237069.SAMN05216498_2075"/>
<organism evidence="2 3">
    <name type="scientific">Tenuibacillus multivorans</name>
    <dbReference type="NCBI Taxonomy" id="237069"/>
    <lineage>
        <taxon>Bacteria</taxon>
        <taxon>Bacillati</taxon>
        <taxon>Bacillota</taxon>
        <taxon>Bacilli</taxon>
        <taxon>Bacillales</taxon>
        <taxon>Bacillaceae</taxon>
        <taxon>Tenuibacillus</taxon>
    </lineage>
</organism>
<accession>A0A1H0AV31</accession>
<sequence>MSTKKVCTLLLMMAMLVACQNDNLNLSEEVTQIEVYQWDSGELVSTIQDKEFIEKLVNQLDSARTGSTADMDFAAPDYRLLFKHNEATLFQFGYFKETVRLNVKGRYWDSNASEMYEVDIKLAIE</sequence>
<evidence type="ECO:0000313" key="2">
    <source>
        <dbReference type="EMBL" id="SDN36913.1"/>
    </source>
</evidence>
<dbReference type="RefSeq" id="WP_093856528.1">
    <property type="nucleotide sequence ID" value="NZ_BJVZ01000016.1"/>
</dbReference>
<dbReference type="PROSITE" id="PS51257">
    <property type="entry name" value="PROKAR_LIPOPROTEIN"/>
    <property type="match status" value="1"/>
</dbReference>
<keyword evidence="3" id="KW-1185">Reference proteome</keyword>
<evidence type="ECO:0000256" key="1">
    <source>
        <dbReference type="SAM" id="SignalP"/>
    </source>
</evidence>
<protein>
    <submittedName>
        <fullName evidence="2">Uncharacterized protein</fullName>
    </submittedName>
</protein>
<dbReference type="EMBL" id="FNIG01000004">
    <property type="protein sequence ID" value="SDN36913.1"/>
    <property type="molecule type" value="Genomic_DNA"/>
</dbReference>
<dbReference type="Proteomes" id="UP000199334">
    <property type="component" value="Unassembled WGS sequence"/>
</dbReference>
<evidence type="ECO:0000313" key="3">
    <source>
        <dbReference type="Proteomes" id="UP000199334"/>
    </source>
</evidence>
<keyword evidence="1" id="KW-0732">Signal</keyword>
<feature type="chain" id="PRO_5011690283" evidence="1">
    <location>
        <begin position="21"/>
        <end position="125"/>
    </location>
</feature>